<dbReference type="EMBL" id="ANHY01000015">
    <property type="protein sequence ID" value="EKV28720.1"/>
    <property type="molecule type" value="Genomic_DNA"/>
</dbReference>
<dbReference type="PRINTS" id="PR00039">
    <property type="entry name" value="HTHLYSR"/>
</dbReference>
<dbReference type="PATRIC" id="fig|1238182.3.peg.3146"/>
<sequence length="290" mass="30944">MARNLDTAALRAFVVVAEAGGMTRAAGLLNLTQGAVSQQVRRLEEQLGCRLFEREHRSLRLSTAGERLLPRATALLEHNDAIWAAMTAPEVEGEVRLGVPYDIVPAIMPPILKTFAREWPRLRVNMITDPTVALLRMLDAGDLDLCLTTERDPAPRAEVLSREPLVWAGAPGGSAHLRDPLPLALGDPTCSFRATVLEALGGTALDWTMICTTSNRDSMSAMVAADLGVAPLLRVSVPAELRVLDDAGDCGLPSLPAFAIAMHGPAAPASVGAEKLADHIRRAFATRLAA</sequence>
<comment type="similarity">
    <text evidence="1">Belongs to the LysR transcriptional regulatory family.</text>
</comment>
<keyword evidence="4" id="KW-0804">Transcription</keyword>
<dbReference type="Gene3D" id="1.10.10.10">
    <property type="entry name" value="Winged helix-like DNA-binding domain superfamily/Winged helix DNA-binding domain"/>
    <property type="match status" value="1"/>
</dbReference>
<dbReference type="PROSITE" id="PS50931">
    <property type="entry name" value="HTH_LYSR"/>
    <property type="match status" value="1"/>
</dbReference>
<dbReference type="InterPro" id="IPR036388">
    <property type="entry name" value="WH-like_DNA-bd_sf"/>
</dbReference>
<evidence type="ECO:0000256" key="1">
    <source>
        <dbReference type="ARBA" id="ARBA00009437"/>
    </source>
</evidence>
<name>K9GRY0_9PROT</name>
<dbReference type="InterPro" id="IPR000847">
    <property type="entry name" value="LysR_HTH_N"/>
</dbReference>
<reference evidence="6 7" key="1">
    <citation type="journal article" date="2013" name="Genome Announc.">
        <title>Draft Genome Sequence of an Alphaproteobacterium, Caenispirillum salinarum AK4(T), Isolated from a Solar Saltern.</title>
        <authorList>
            <person name="Khatri I."/>
            <person name="Singh A."/>
            <person name="Korpole S."/>
            <person name="Pinnaka A.K."/>
            <person name="Subramanian S."/>
        </authorList>
    </citation>
    <scope>NUCLEOTIDE SEQUENCE [LARGE SCALE GENOMIC DNA]</scope>
    <source>
        <strain evidence="6 7">AK4</strain>
    </source>
</reference>
<proteinExistence type="inferred from homology"/>
<dbReference type="STRING" id="1238182.C882_0932"/>
<comment type="caution">
    <text evidence="6">The sequence shown here is derived from an EMBL/GenBank/DDBJ whole genome shotgun (WGS) entry which is preliminary data.</text>
</comment>
<dbReference type="SUPFAM" id="SSF53850">
    <property type="entry name" value="Periplasmic binding protein-like II"/>
    <property type="match status" value="1"/>
</dbReference>
<dbReference type="Proteomes" id="UP000009881">
    <property type="component" value="Unassembled WGS sequence"/>
</dbReference>
<accession>K9GRY0</accession>
<dbReference type="eggNOG" id="COG0583">
    <property type="taxonomic scope" value="Bacteria"/>
</dbReference>
<dbReference type="PANTHER" id="PTHR30579">
    <property type="entry name" value="TRANSCRIPTIONAL REGULATOR"/>
    <property type="match status" value="1"/>
</dbReference>
<dbReference type="InterPro" id="IPR036390">
    <property type="entry name" value="WH_DNA-bd_sf"/>
</dbReference>
<evidence type="ECO:0000313" key="6">
    <source>
        <dbReference type="EMBL" id="EKV28720.1"/>
    </source>
</evidence>
<dbReference type="Pfam" id="PF03466">
    <property type="entry name" value="LysR_substrate"/>
    <property type="match status" value="1"/>
</dbReference>
<evidence type="ECO:0000313" key="7">
    <source>
        <dbReference type="Proteomes" id="UP000009881"/>
    </source>
</evidence>
<dbReference type="Pfam" id="PF00126">
    <property type="entry name" value="HTH_1"/>
    <property type="match status" value="1"/>
</dbReference>
<dbReference type="RefSeq" id="WP_009541588.1">
    <property type="nucleotide sequence ID" value="NZ_ANHY01000015.1"/>
</dbReference>
<dbReference type="Gene3D" id="3.40.190.10">
    <property type="entry name" value="Periplasmic binding protein-like II"/>
    <property type="match status" value="2"/>
</dbReference>
<dbReference type="AlphaFoldDB" id="K9GRY0"/>
<dbReference type="SUPFAM" id="SSF46785">
    <property type="entry name" value="Winged helix' DNA-binding domain"/>
    <property type="match status" value="1"/>
</dbReference>
<dbReference type="InterPro" id="IPR005119">
    <property type="entry name" value="LysR_subst-bd"/>
</dbReference>
<protein>
    <submittedName>
        <fullName evidence="6">Transcriptional regulator, LysR family</fullName>
    </submittedName>
</protein>
<dbReference type="PANTHER" id="PTHR30579:SF7">
    <property type="entry name" value="HTH-TYPE TRANSCRIPTIONAL REGULATOR LRHA-RELATED"/>
    <property type="match status" value="1"/>
</dbReference>
<gene>
    <name evidence="6" type="ORF">C882_0932</name>
</gene>
<dbReference type="FunFam" id="1.10.10.10:FF:000001">
    <property type="entry name" value="LysR family transcriptional regulator"/>
    <property type="match status" value="1"/>
</dbReference>
<evidence type="ECO:0000259" key="5">
    <source>
        <dbReference type="PROSITE" id="PS50931"/>
    </source>
</evidence>
<keyword evidence="3" id="KW-0238">DNA-binding</keyword>
<dbReference type="GO" id="GO:0003677">
    <property type="term" value="F:DNA binding"/>
    <property type="evidence" value="ECO:0007669"/>
    <property type="project" value="UniProtKB-KW"/>
</dbReference>
<dbReference type="InterPro" id="IPR050176">
    <property type="entry name" value="LTTR"/>
</dbReference>
<evidence type="ECO:0000256" key="3">
    <source>
        <dbReference type="ARBA" id="ARBA00023125"/>
    </source>
</evidence>
<keyword evidence="2" id="KW-0805">Transcription regulation</keyword>
<evidence type="ECO:0000256" key="4">
    <source>
        <dbReference type="ARBA" id="ARBA00023163"/>
    </source>
</evidence>
<organism evidence="6 7">
    <name type="scientific">Caenispirillum salinarum AK4</name>
    <dbReference type="NCBI Taxonomy" id="1238182"/>
    <lineage>
        <taxon>Bacteria</taxon>
        <taxon>Pseudomonadati</taxon>
        <taxon>Pseudomonadota</taxon>
        <taxon>Alphaproteobacteria</taxon>
        <taxon>Rhodospirillales</taxon>
        <taxon>Novispirillaceae</taxon>
        <taxon>Caenispirillum</taxon>
    </lineage>
</organism>
<dbReference type="GO" id="GO:0003700">
    <property type="term" value="F:DNA-binding transcription factor activity"/>
    <property type="evidence" value="ECO:0007669"/>
    <property type="project" value="InterPro"/>
</dbReference>
<feature type="domain" description="HTH lysR-type" evidence="5">
    <location>
        <begin position="5"/>
        <end position="62"/>
    </location>
</feature>
<dbReference type="OrthoDB" id="9806538at2"/>
<keyword evidence="7" id="KW-1185">Reference proteome</keyword>
<evidence type="ECO:0000256" key="2">
    <source>
        <dbReference type="ARBA" id="ARBA00023015"/>
    </source>
</evidence>